<reference evidence="3" key="1">
    <citation type="submission" date="2023-06" db="EMBL/GenBank/DDBJ databases">
        <authorList>
            <consortium name="Lawrence Berkeley National Laboratory"/>
            <person name="Ahrendt S."/>
            <person name="Sahu N."/>
            <person name="Indic B."/>
            <person name="Wong-Bajracharya J."/>
            <person name="Merenyi Z."/>
            <person name="Ke H.-M."/>
            <person name="Monk M."/>
            <person name="Kocsube S."/>
            <person name="Drula E."/>
            <person name="Lipzen A."/>
            <person name="Balint B."/>
            <person name="Henrissat B."/>
            <person name="Andreopoulos B."/>
            <person name="Martin F.M."/>
            <person name="Harder C.B."/>
            <person name="Rigling D."/>
            <person name="Ford K.L."/>
            <person name="Foster G.D."/>
            <person name="Pangilinan J."/>
            <person name="Papanicolaou A."/>
            <person name="Barry K."/>
            <person name="LaButti K."/>
            <person name="Viragh M."/>
            <person name="Koriabine M."/>
            <person name="Yan M."/>
            <person name="Riley R."/>
            <person name="Champramary S."/>
            <person name="Plett K.L."/>
            <person name="Tsai I.J."/>
            <person name="Slot J."/>
            <person name="Sipos G."/>
            <person name="Plett J."/>
            <person name="Nagy L.G."/>
            <person name="Grigoriev I.V."/>
        </authorList>
    </citation>
    <scope>NUCLEOTIDE SEQUENCE</scope>
    <source>
        <strain evidence="3">ICMP 16352</strain>
    </source>
</reference>
<dbReference type="AlphaFoldDB" id="A0AA39PHV0"/>
<gene>
    <name evidence="3" type="ORF">IW261DRAFT_844654</name>
</gene>
<feature type="coiled-coil region" evidence="1">
    <location>
        <begin position="249"/>
        <end position="276"/>
    </location>
</feature>
<accession>A0AA39PHV0</accession>
<comment type="caution">
    <text evidence="3">The sequence shown here is derived from an EMBL/GenBank/DDBJ whole genome shotgun (WGS) entry which is preliminary data.</text>
</comment>
<keyword evidence="4" id="KW-1185">Reference proteome</keyword>
<dbReference type="Proteomes" id="UP001175227">
    <property type="component" value="Unassembled WGS sequence"/>
</dbReference>
<dbReference type="EMBL" id="JAUEPR010000005">
    <property type="protein sequence ID" value="KAK0484548.1"/>
    <property type="molecule type" value="Genomic_DNA"/>
</dbReference>
<keyword evidence="1" id="KW-0175">Coiled coil</keyword>
<feature type="compositionally biased region" description="Basic residues" evidence="2">
    <location>
        <begin position="228"/>
        <end position="237"/>
    </location>
</feature>
<protein>
    <submittedName>
        <fullName evidence="3">Uncharacterized protein</fullName>
    </submittedName>
</protein>
<feature type="region of interest" description="Disordered" evidence="2">
    <location>
        <begin position="228"/>
        <end position="247"/>
    </location>
</feature>
<evidence type="ECO:0000256" key="1">
    <source>
        <dbReference type="SAM" id="Coils"/>
    </source>
</evidence>
<evidence type="ECO:0000256" key="2">
    <source>
        <dbReference type="SAM" id="MobiDB-lite"/>
    </source>
</evidence>
<name>A0AA39PHV0_9AGAR</name>
<sequence>MTMTNVDTPSVVFFEGEPKGEIHSMTLSACISALMAAGETDRVNVIRLEHIKYTNNWLHEAILVELQEVDQAGVAVPVPRKAYALVDRDADRSPAKKTSFSSSPSFSSKARDSVKLSRDEESFTTSSDQYEIRRYIEFAKHPLPFIKLLVAASTVTETKPEYNLVTAQCYWYAESVWDIVVLHLQEVWDDGLEKAADGITGPARSLAREMFAKFEGAWTKLEAEIKKRRQDQRRKQHGAAYTDGVMKGREEAAQEKADLMRKNAALEARLMLLESQQGK</sequence>
<evidence type="ECO:0000313" key="4">
    <source>
        <dbReference type="Proteomes" id="UP001175227"/>
    </source>
</evidence>
<evidence type="ECO:0000313" key="3">
    <source>
        <dbReference type="EMBL" id="KAK0484548.1"/>
    </source>
</evidence>
<organism evidence="3 4">
    <name type="scientific">Armillaria novae-zelandiae</name>
    <dbReference type="NCBI Taxonomy" id="153914"/>
    <lineage>
        <taxon>Eukaryota</taxon>
        <taxon>Fungi</taxon>
        <taxon>Dikarya</taxon>
        <taxon>Basidiomycota</taxon>
        <taxon>Agaricomycotina</taxon>
        <taxon>Agaricomycetes</taxon>
        <taxon>Agaricomycetidae</taxon>
        <taxon>Agaricales</taxon>
        <taxon>Marasmiineae</taxon>
        <taxon>Physalacriaceae</taxon>
        <taxon>Armillaria</taxon>
    </lineage>
</organism>
<proteinExistence type="predicted"/>